<comment type="caution">
    <text evidence="1">The sequence shown here is derived from an EMBL/GenBank/DDBJ whole genome shotgun (WGS) entry which is preliminary data.</text>
</comment>
<sequence length="66" mass="7569">MHCLRSNSKPMVSLPRAVDWSCHLGLDIDYLLLIRKLDPKRSKASKNIFIIDIILGSRIISPWSVH</sequence>
<dbReference type="Proteomes" id="UP000554482">
    <property type="component" value="Unassembled WGS sequence"/>
</dbReference>
<dbReference type="AlphaFoldDB" id="A0A7J6VQF8"/>
<protein>
    <submittedName>
        <fullName evidence="1">Uncharacterized protein</fullName>
    </submittedName>
</protein>
<accession>A0A7J6VQF8</accession>
<gene>
    <name evidence="1" type="ORF">FRX31_023608</name>
</gene>
<evidence type="ECO:0000313" key="2">
    <source>
        <dbReference type="Proteomes" id="UP000554482"/>
    </source>
</evidence>
<name>A0A7J6VQF8_THATH</name>
<proteinExistence type="predicted"/>
<dbReference type="EMBL" id="JABWDY010028831">
    <property type="protein sequence ID" value="KAF5186808.1"/>
    <property type="molecule type" value="Genomic_DNA"/>
</dbReference>
<reference evidence="1 2" key="1">
    <citation type="submission" date="2020-06" db="EMBL/GenBank/DDBJ databases">
        <title>Transcriptomic and genomic resources for Thalictrum thalictroides and T. hernandezii: Facilitating candidate gene discovery in an emerging model plant lineage.</title>
        <authorList>
            <person name="Arias T."/>
            <person name="Riano-Pachon D.M."/>
            <person name="Di Stilio V.S."/>
        </authorList>
    </citation>
    <scope>NUCLEOTIDE SEQUENCE [LARGE SCALE GENOMIC DNA]</scope>
    <source>
        <strain evidence="2">cv. WT478/WT964</strain>
        <tissue evidence="1">Leaves</tissue>
    </source>
</reference>
<organism evidence="1 2">
    <name type="scientific">Thalictrum thalictroides</name>
    <name type="common">Rue-anemone</name>
    <name type="synonym">Anemone thalictroides</name>
    <dbReference type="NCBI Taxonomy" id="46969"/>
    <lineage>
        <taxon>Eukaryota</taxon>
        <taxon>Viridiplantae</taxon>
        <taxon>Streptophyta</taxon>
        <taxon>Embryophyta</taxon>
        <taxon>Tracheophyta</taxon>
        <taxon>Spermatophyta</taxon>
        <taxon>Magnoliopsida</taxon>
        <taxon>Ranunculales</taxon>
        <taxon>Ranunculaceae</taxon>
        <taxon>Thalictroideae</taxon>
        <taxon>Thalictrum</taxon>
    </lineage>
</organism>
<evidence type="ECO:0000313" key="1">
    <source>
        <dbReference type="EMBL" id="KAF5186808.1"/>
    </source>
</evidence>
<keyword evidence="2" id="KW-1185">Reference proteome</keyword>